<comment type="similarity">
    <text evidence="5">Belongs to the TRAFAC class myosin-kinesin ATPase superfamily. Kinesin family.</text>
</comment>
<keyword evidence="9" id="KW-1185">Reference proteome</keyword>
<keyword evidence="3 5" id="KW-0067">ATP-binding</keyword>
<name>A0A9J6FJL8_HAELO</name>
<organism evidence="8 9">
    <name type="scientific">Haemaphysalis longicornis</name>
    <name type="common">Bush tick</name>
    <dbReference type="NCBI Taxonomy" id="44386"/>
    <lineage>
        <taxon>Eukaryota</taxon>
        <taxon>Metazoa</taxon>
        <taxon>Ecdysozoa</taxon>
        <taxon>Arthropoda</taxon>
        <taxon>Chelicerata</taxon>
        <taxon>Arachnida</taxon>
        <taxon>Acari</taxon>
        <taxon>Parasitiformes</taxon>
        <taxon>Ixodida</taxon>
        <taxon>Ixodoidea</taxon>
        <taxon>Ixodidae</taxon>
        <taxon>Haemaphysalinae</taxon>
        <taxon>Haemaphysalis</taxon>
    </lineage>
</organism>
<dbReference type="AlphaFoldDB" id="A0A9J6FJL8"/>
<evidence type="ECO:0000256" key="4">
    <source>
        <dbReference type="ARBA" id="ARBA00023212"/>
    </source>
</evidence>
<comment type="caution">
    <text evidence="8">The sequence shown here is derived from an EMBL/GenBank/DDBJ whole genome shotgun (WGS) entry which is preliminary data.</text>
</comment>
<dbReference type="InterPro" id="IPR027640">
    <property type="entry name" value="Kinesin-like_fam"/>
</dbReference>
<dbReference type="SMART" id="SM00129">
    <property type="entry name" value="KISc"/>
    <property type="match status" value="1"/>
</dbReference>
<evidence type="ECO:0000313" key="9">
    <source>
        <dbReference type="Proteomes" id="UP000821853"/>
    </source>
</evidence>
<evidence type="ECO:0000256" key="2">
    <source>
        <dbReference type="ARBA" id="ARBA00022741"/>
    </source>
</evidence>
<dbReference type="VEuPathDB" id="VectorBase:HLOH_043391"/>
<dbReference type="Pfam" id="PF00225">
    <property type="entry name" value="Kinesin"/>
    <property type="match status" value="1"/>
</dbReference>
<reference evidence="8 9" key="1">
    <citation type="journal article" date="2020" name="Cell">
        <title>Large-Scale Comparative Analyses of Tick Genomes Elucidate Their Genetic Diversity and Vector Capacities.</title>
        <authorList>
            <consortium name="Tick Genome and Microbiome Consortium (TIGMIC)"/>
            <person name="Jia N."/>
            <person name="Wang J."/>
            <person name="Shi W."/>
            <person name="Du L."/>
            <person name="Sun Y."/>
            <person name="Zhan W."/>
            <person name="Jiang J.F."/>
            <person name="Wang Q."/>
            <person name="Zhang B."/>
            <person name="Ji P."/>
            <person name="Bell-Sakyi L."/>
            <person name="Cui X.M."/>
            <person name="Yuan T.T."/>
            <person name="Jiang B.G."/>
            <person name="Yang W.F."/>
            <person name="Lam T.T."/>
            <person name="Chang Q.C."/>
            <person name="Ding S.J."/>
            <person name="Wang X.J."/>
            <person name="Zhu J.G."/>
            <person name="Ruan X.D."/>
            <person name="Zhao L."/>
            <person name="Wei J.T."/>
            <person name="Ye R.Z."/>
            <person name="Que T.C."/>
            <person name="Du C.H."/>
            <person name="Zhou Y.H."/>
            <person name="Cheng J.X."/>
            <person name="Dai P.F."/>
            <person name="Guo W.B."/>
            <person name="Han X.H."/>
            <person name="Huang E.J."/>
            <person name="Li L.F."/>
            <person name="Wei W."/>
            <person name="Gao Y.C."/>
            <person name="Liu J.Z."/>
            <person name="Shao H.Z."/>
            <person name="Wang X."/>
            <person name="Wang C.C."/>
            <person name="Yang T.C."/>
            <person name="Huo Q.B."/>
            <person name="Li W."/>
            <person name="Chen H.Y."/>
            <person name="Chen S.E."/>
            <person name="Zhou L.G."/>
            <person name="Ni X.B."/>
            <person name="Tian J.H."/>
            <person name="Sheng Y."/>
            <person name="Liu T."/>
            <person name="Pan Y.S."/>
            <person name="Xia L.Y."/>
            <person name="Li J."/>
            <person name="Zhao F."/>
            <person name="Cao W.C."/>
        </authorList>
    </citation>
    <scope>NUCLEOTIDE SEQUENCE [LARGE SCALE GENOMIC DNA]</scope>
    <source>
        <strain evidence="8">HaeL-2018</strain>
    </source>
</reference>
<evidence type="ECO:0000256" key="5">
    <source>
        <dbReference type="PROSITE-ProRule" id="PRU00283"/>
    </source>
</evidence>
<dbReference type="InterPro" id="IPR001752">
    <property type="entry name" value="Kinesin_motor_dom"/>
</dbReference>
<evidence type="ECO:0000259" key="7">
    <source>
        <dbReference type="PROSITE" id="PS50067"/>
    </source>
</evidence>
<dbReference type="GO" id="GO:0003777">
    <property type="term" value="F:microtubule motor activity"/>
    <property type="evidence" value="ECO:0007669"/>
    <property type="project" value="InterPro"/>
</dbReference>
<feature type="domain" description="Kinesin motor" evidence="7">
    <location>
        <begin position="30"/>
        <end position="361"/>
    </location>
</feature>
<dbReference type="InterPro" id="IPR036961">
    <property type="entry name" value="Kinesin_motor_dom_sf"/>
</dbReference>
<dbReference type="OrthoDB" id="6489156at2759"/>
<dbReference type="EMBL" id="JABSTR010000001">
    <property type="protein sequence ID" value="KAH9362545.1"/>
    <property type="molecule type" value="Genomic_DNA"/>
</dbReference>
<dbReference type="GO" id="GO:0007018">
    <property type="term" value="P:microtubule-based movement"/>
    <property type="evidence" value="ECO:0007669"/>
    <property type="project" value="InterPro"/>
</dbReference>
<dbReference type="InterPro" id="IPR027417">
    <property type="entry name" value="P-loop_NTPase"/>
</dbReference>
<dbReference type="Proteomes" id="UP000821853">
    <property type="component" value="Chromosome 1"/>
</dbReference>
<feature type="binding site" evidence="5">
    <location>
        <begin position="127"/>
        <end position="134"/>
    </location>
    <ligand>
        <name>ATP</name>
        <dbReference type="ChEBI" id="CHEBI:30616"/>
    </ligand>
</feature>
<evidence type="ECO:0000256" key="1">
    <source>
        <dbReference type="ARBA" id="ARBA00004245"/>
    </source>
</evidence>
<gene>
    <name evidence="8" type="ORF">HPB48_015541</name>
</gene>
<dbReference type="PRINTS" id="PR00380">
    <property type="entry name" value="KINESINHEAVY"/>
</dbReference>
<dbReference type="PANTHER" id="PTHR47968:SF65">
    <property type="entry name" value="KINESIN MOTOR DOMAIN-CONTAINING PROTEIN"/>
    <property type="match status" value="1"/>
</dbReference>
<proteinExistence type="inferred from homology"/>
<dbReference type="Gene3D" id="3.40.850.10">
    <property type="entry name" value="Kinesin motor domain"/>
    <property type="match status" value="1"/>
</dbReference>
<dbReference type="GO" id="GO:0015630">
    <property type="term" value="C:microtubule cytoskeleton"/>
    <property type="evidence" value="ECO:0007669"/>
    <property type="project" value="UniProtKB-ARBA"/>
</dbReference>
<dbReference type="OMA" id="YQHTTKF"/>
<feature type="coiled-coil region" evidence="6">
    <location>
        <begin position="383"/>
        <end position="410"/>
    </location>
</feature>
<protein>
    <recommendedName>
        <fullName evidence="7">Kinesin motor domain-containing protein</fullName>
    </recommendedName>
</protein>
<dbReference type="SUPFAM" id="SSF52540">
    <property type="entry name" value="P-loop containing nucleoside triphosphate hydrolases"/>
    <property type="match status" value="1"/>
</dbReference>
<keyword evidence="5" id="KW-0505">Motor protein</keyword>
<evidence type="ECO:0000256" key="6">
    <source>
        <dbReference type="SAM" id="Coils"/>
    </source>
</evidence>
<keyword evidence="4" id="KW-0206">Cytoskeleton</keyword>
<evidence type="ECO:0000313" key="8">
    <source>
        <dbReference type="EMBL" id="KAH9362545.1"/>
    </source>
</evidence>
<evidence type="ECO:0000256" key="3">
    <source>
        <dbReference type="ARBA" id="ARBA00022840"/>
    </source>
</evidence>
<comment type="subcellular location">
    <subcellularLocation>
        <location evidence="1">Cytoplasm</location>
        <location evidence="1">Cytoskeleton</location>
    </subcellularLocation>
</comment>
<dbReference type="PANTHER" id="PTHR47968">
    <property type="entry name" value="CENTROMERE PROTEIN E"/>
    <property type="match status" value="1"/>
</dbReference>
<sequence length="418" mass="46377">MASKLPPTQRDDALKLPVPAKLSQAELFKCVKVAVRIRPLSERETYHERVIRVIDEKTLLFDPTVEPVGLEIKNSRVRFSRTNKNETLAFDFVFSNKNNNGDVYRKTTRQMLNALLNGYNCSVIAYGASATGKTFTMLGSDECVGVVSLTLRELYRRVDELLSEGLTCHVGVAYLEVGSEVVRDLLRPDGPPLTVRDDAAKNTVICDLPIRTTKNADAALDLLERGNRNRAQHPSHAIFQVYTSQTDSVTSTSKTIRTSKMSFVDLASSECLAAVSQYTSTRARDGAKINLSHLALENCISALSTNGAHRVPYRDSKLTRVLKDCLGGTCQTLIIATVSPSKLSLTETHSTLKRAQVAMKIQVQDKKNLTAVRLTTCMYPDMITELEQGRDALERKLDEIMRRKNALQAACTGCCCRR</sequence>
<keyword evidence="4" id="KW-0963">Cytoplasm</keyword>
<dbReference type="PROSITE" id="PS50067">
    <property type="entry name" value="KINESIN_MOTOR_2"/>
    <property type="match status" value="1"/>
</dbReference>
<dbReference type="GO" id="GO:0008017">
    <property type="term" value="F:microtubule binding"/>
    <property type="evidence" value="ECO:0007669"/>
    <property type="project" value="InterPro"/>
</dbReference>
<keyword evidence="2 5" id="KW-0547">Nucleotide-binding</keyword>
<keyword evidence="6" id="KW-0175">Coiled coil</keyword>
<accession>A0A9J6FJL8</accession>
<dbReference type="GO" id="GO:0005524">
    <property type="term" value="F:ATP binding"/>
    <property type="evidence" value="ECO:0007669"/>
    <property type="project" value="UniProtKB-UniRule"/>
</dbReference>